<dbReference type="VEuPathDB" id="FungiDB:M_BR32_EuGene_00023191"/>
<sequence length="342" mass="37307">MRSFLRDISLPTLGSILGAALLATPSLAADPSLVGYLGTFFLGDEPSVYFYLSNGNDALSFSPLNNGTPVIKPTQGTGGVRDPNIVAGGGAEAGKKWYVIGTDLDIAKTTWDLAQRNGSRGIFVWESTDLVNWQNERLVIVEDDTAGMVWAPEALWDPLMQQYMVHWASKFYPASDPGHTGAPSHTVIRYAHTSDFITFTPPQTYIDLSPTDVIDLAILPVPGSDTEFIRFMKDETLKTVFVDHGVDGLHGNFTREGGPSAIIDSGVEGPAPFWDNQVQGKAHVLLDHYGADGYWPYENAVDPTKNSGWSVSDRTNFPKNLRHGSVLPITQGLYDNLKSKFA</sequence>
<name>A0A4P7NKR5_PYROR</name>
<evidence type="ECO:0000313" key="1">
    <source>
        <dbReference type="EMBL" id="QBZ62717.1"/>
    </source>
</evidence>
<dbReference type="SUPFAM" id="SSF75005">
    <property type="entry name" value="Arabinanase/levansucrase/invertase"/>
    <property type="match status" value="1"/>
</dbReference>
<organism evidence="1 2">
    <name type="scientific">Pyricularia oryzae</name>
    <name type="common">Rice blast fungus</name>
    <name type="synonym">Magnaporthe oryzae</name>
    <dbReference type="NCBI Taxonomy" id="318829"/>
    <lineage>
        <taxon>Eukaryota</taxon>
        <taxon>Fungi</taxon>
        <taxon>Dikarya</taxon>
        <taxon>Ascomycota</taxon>
        <taxon>Pezizomycotina</taxon>
        <taxon>Sordariomycetes</taxon>
        <taxon>Sordariomycetidae</taxon>
        <taxon>Magnaporthales</taxon>
        <taxon>Pyriculariaceae</taxon>
        <taxon>Pyricularia</taxon>
    </lineage>
</organism>
<evidence type="ECO:0000313" key="2">
    <source>
        <dbReference type="Proteomes" id="UP000294847"/>
    </source>
</evidence>
<dbReference type="Proteomes" id="UP000294847">
    <property type="component" value="Chromosome 5"/>
</dbReference>
<dbReference type="EMBL" id="CP034208">
    <property type="protein sequence ID" value="QBZ62717.1"/>
    <property type="molecule type" value="Genomic_DNA"/>
</dbReference>
<accession>A0A4P7NKR5</accession>
<dbReference type="PANTHER" id="PTHR43301:SF8">
    <property type="entry name" value="ARABINOSIDASE-RELATED"/>
    <property type="match status" value="1"/>
</dbReference>
<reference evidence="1 2" key="1">
    <citation type="journal article" date="2019" name="Mol. Biol. Evol.">
        <title>Blast fungal genomes show frequent chromosomal changes, gene gains and losses, and effector gene turnover.</title>
        <authorList>
            <person name="Gomez Luciano L.B."/>
            <person name="Jason Tsai I."/>
            <person name="Chuma I."/>
            <person name="Tosa Y."/>
            <person name="Chen Y.H."/>
            <person name="Li J.Y."/>
            <person name="Li M.Y."/>
            <person name="Jade Lu M.Y."/>
            <person name="Nakayashiki H."/>
            <person name="Li W.H."/>
        </authorList>
    </citation>
    <scope>NUCLEOTIDE SEQUENCE [LARGE SCALE GENOMIC DNA]</scope>
    <source>
        <strain evidence="1">MZ5-1-6</strain>
    </source>
</reference>
<protein>
    <submittedName>
        <fullName evidence="1">Uncharacterized protein</fullName>
    </submittedName>
</protein>
<dbReference type="InterPro" id="IPR050727">
    <property type="entry name" value="GH43_arabinanases"/>
</dbReference>
<dbReference type="InterPro" id="IPR023296">
    <property type="entry name" value="Glyco_hydro_beta-prop_sf"/>
</dbReference>
<gene>
    <name evidence="1" type="ORF">PoMZ_11604</name>
</gene>
<dbReference type="AlphaFoldDB" id="A0A4P7NKR5"/>
<dbReference type="PANTHER" id="PTHR43301">
    <property type="entry name" value="ARABINAN ENDO-1,5-ALPHA-L-ARABINOSIDASE"/>
    <property type="match status" value="1"/>
</dbReference>
<proteinExistence type="predicted"/>
<dbReference type="Gene3D" id="2.115.10.20">
    <property type="entry name" value="Glycosyl hydrolase domain, family 43"/>
    <property type="match status" value="1"/>
</dbReference>
<dbReference type="CDD" id="cd08983">
    <property type="entry name" value="GH43_Bt3655-like"/>
    <property type="match status" value="1"/>
</dbReference>